<feature type="transmembrane region" description="Helical" evidence="1">
    <location>
        <begin position="56"/>
        <end position="79"/>
    </location>
</feature>
<comment type="caution">
    <text evidence="2">The sequence shown here is derived from an EMBL/GenBank/DDBJ whole genome shotgun (WGS) entry which is preliminary data.</text>
</comment>
<reference evidence="2 3" key="1">
    <citation type="submission" date="2019-04" db="EMBL/GenBank/DDBJ databases">
        <title>Sphingomonas psychrotolerans sp. nov., isolated from soil in the Tianshan Mountains, Xinjiang, China.</title>
        <authorList>
            <person name="Luo Y."/>
            <person name="Sheng H."/>
        </authorList>
    </citation>
    <scope>NUCLEOTIDE SEQUENCE [LARGE SCALE GENOMIC DNA]</scope>
    <source>
        <strain evidence="2 3">KIS18-15</strain>
    </source>
</reference>
<evidence type="ECO:0000313" key="3">
    <source>
        <dbReference type="Proteomes" id="UP000309848"/>
    </source>
</evidence>
<dbReference type="Proteomes" id="UP000309848">
    <property type="component" value="Unassembled WGS sequence"/>
</dbReference>
<sequence length="262" mass="29854">MSINFFRLENLIHAFAGRVKDRVFWWTPFSIAISLLFTLVVSEFKMSFAGLSAEQWRLLALLGLAAASVTTIIAVVRAVRGQDLDALMDTICAESISRPRHYGITLFKAADARGVARLLVYHDEVWDCYLLPYVRLHEDQSDPEDVSEPAADRFSLSKDALSARELDDHVLVSEKISAATGKMTNYRFAFYIMKVAAGHATPFRRREFEVQSRNYKWVTIEEALANPKSADKNGDVFRYLRDHYRAIFQDDRIPNAIDAVIR</sequence>
<dbReference type="RefSeq" id="WP_135984593.1">
    <property type="nucleotide sequence ID" value="NZ_JAASQM010000004.1"/>
</dbReference>
<name>A0A4S1WGP1_9SPHN</name>
<keyword evidence="1" id="KW-1133">Transmembrane helix</keyword>
<keyword evidence="3" id="KW-1185">Reference proteome</keyword>
<evidence type="ECO:0000256" key="1">
    <source>
        <dbReference type="SAM" id="Phobius"/>
    </source>
</evidence>
<proteinExistence type="predicted"/>
<gene>
    <name evidence="2" type="ORF">E5A74_10470</name>
</gene>
<evidence type="ECO:0000313" key="2">
    <source>
        <dbReference type="EMBL" id="TGX42271.1"/>
    </source>
</evidence>
<feature type="transmembrane region" description="Helical" evidence="1">
    <location>
        <begin position="23"/>
        <end position="44"/>
    </location>
</feature>
<organism evidence="2 3">
    <name type="scientific">Sphingomonas naasensis</name>
    <dbReference type="NCBI Taxonomy" id="1344951"/>
    <lineage>
        <taxon>Bacteria</taxon>
        <taxon>Pseudomonadati</taxon>
        <taxon>Pseudomonadota</taxon>
        <taxon>Alphaproteobacteria</taxon>
        <taxon>Sphingomonadales</taxon>
        <taxon>Sphingomonadaceae</taxon>
        <taxon>Sphingomonas</taxon>
    </lineage>
</organism>
<dbReference type="OrthoDB" id="7593451at2"/>
<keyword evidence="1" id="KW-0472">Membrane</keyword>
<dbReference type="AlphaFoldDB" id="A0A4S1WGP1"/>
<protein>
    <submittedName>
        <fullName evidence="2">Uncharacterized protein</fullName>
    </submittedName>
</protein>
<keyword evidence="1" id="KW-0812">Transmembrane</keyword>
<accession>A0A4S1WGP1</accession>
<dbReference type="EMBL" id="SRXU01000004">
    <property type="protein sequence ID" value="TGX42271.1"/>
    <property type="molecule type" value="Genomic_DNA"/>
</dbReference>